<name>A0A418VQ74_9PROT</name>
<keyword evidence="2" id="KW-1185">Reference proteome</keyword>
<protein>
    <submittedName>
        <fullName evidence="1">DUF1302 domain-containing protein</fullName>
    </submittedName>
</protein>
<sequence length="612" mass="64911">MERVQSVFWGMGAARGRVSLGLLCGTALGLLGALGAPASGWAESFSFGDGWEGQASLDLSLGMAMRARSPDSALIARGNGGVGDGTTADDGNKNYRSGDLYSGIGKALGELQVSKDGFGVFLRGKGWYDAVQDRKSVDFGSSANGYKAGTALNDAGFYGLSKFKGVQLLDAYAFGDVALPGDRALAFKLGQHVVNWGESLFIPGVNQYNIVDGSAARRPGAQVKEILLPVPQASFNLGLGGGFSLESYYQLAWRHSTFEGCGTFWSPSDILNCSDVATNITPAPFGDRQGYAGIPSLRGINARIGNAGRDEPRNSGQFGVAGRYFASEIGTDIGLYFSQYHARTPMFSMVRTPTTIAGSVYGLPTGPAQYFEDYSAENIRVFGASAATEIGGWSVSGEVSRAEGVPVQINTSDLVSGVVSGTGPLGYLKNRPLGSVIRGYDRKDKTQIQISTIKSFPNVLGAESLRVLGEVAYQHWNGIGDPATSTRYGRSPGFGRAATATTACATTATDYCAPDGYATSNSWGLRSQFSLTYPDAFAGVNLTPRLSIAWDVSGVSPDGTFVKDRVNVGVGLRADLLQRYYADLTYSGYNRKAKYDPQRDRDFVALVVGMTF</sequence>
<dbReference type="EMBL" id="QYUL01000004">
    <property type="protein sequence ID" value="RJF78414.1"/>
    <property type="molecule type" value="Genomic_DNA"/>
</dbReference>
<dbReference type="Pfam" id="PF06980">
    <property type="entry name" value="DUF1302"/>
    <property type="match status" value="1"/>
</dbReference>
<organism evidence="1 2">
    <name type="scientific">Azospirillum cavernae</name>
    <dbReference type="NCBI Taxonomy" id="2320860"/>
    <lineage>
        <taxon>Bacteria</taxon>
        <taxon>Pseudomonadati</taxon>
        <taxon>Pseudomonadota</taxon>
        <taxon>Alphaproteobacteria</taxon>
        <taxon>Rhodospirillales</taxon>
        <taxon>Azospirillaceae</taxon>
        <taxon>Azospirillum</taxon>
    </lineage>
</organism>
<reference evidence="1 2" key="1">
    <citation type="submission" date="2018-09" db="EMBL/GenBank/DDBJ databases">
        <authorList>
            <person name="Zhu H."/>
        </authorList>
    </citation>
    <scope>NUCLEOTIDE SEQUENCE [LARGE SCALE GENOMIC DNA]</scope>
    <source>
        <strain evidence="1 2">K2W22B-5</strain>
    </source>
</reference>
<dbReference type="AlphaFoldDB" id="A0A418VQ74"/>
<proteinExistence type="predicted"/>
<gene>
    <name evidence="1" type="ORF">D3877_25340</name>
</gene>
<accession>A0A418VQ74</accession>
<comment type="caution">
    <text evidence="1">The sequence shown here is derived from an EMBL/GenBank/DDBJ whole genome shotgun (WGS) entry which is preliminary data.</text>
</comment>
<dbReference type="Proteomes" id="UP000283458">
    <property type="component" value="Unassembled WGS sequence"/>
</dbReference>
<evidence type="ECO:0000313" key="2">
    <source>
        <dbReference type="Proteomes" id="UP000283458"/>
    </source>
</evidence>
<evidence type="ECO:0000313" key="1">
    <source>
        <dbReference type="EMBL" id="RJF78414.1"/>
    </source>
</evidence>
<dbReference type="InterPro" id="IPR010727">
    <property type="entry name" value="DUF1302"/>
</dbReference>